<gene>
    <name evidence="1" type="ORF">BCR42DRAFT_430495</name>
</gene>
<proteinExistence type="predicted"/>
<evidence type="ECO:0000313" key="2">
    <source>
        <dbReference type="Proteomes" id="UP000193560"/>
    </source>
</evidence>
<name>A0A1X2HDW1_9FUNG</name>
<evidence type="ECO:0008006" key="3">
    <source>
        <dbReference type="Google" id="ProtNLM"/>
    </source>
</evidence>
<dbReference type="Proteomes" id="UP000193560">
    <property type="component" value="Unassembled WGS sequence"/>
</dbReference>
<accession>A0A1X2HDW1</accession>
<dbReference type="AlphaFoldDB" id="A0A1X2HDW1"/>
<evidence type="ECO:0000313" key="1">
    <source>
        <dbReference type="EMBL" id="ORY97073.1"/>
    </source>
</evidence>
<protein>
    <recommendedName>
        <fullName evidence="3">Heterokaryon incompatibility domain-containing protein</fullName>
    </recommendedName>
</protein>
<keyword evidence="2" id="KW-1185">Reference proteome</keyword>
<organism evidence="1 2">
    <name type="scientific">Absidia repens</name>
    <dbReference type="NCBI Taxonomy" id="90262"/>
    <lineage>
        <taxon>Eukaryota</taxon>
        <taxon>Fungi</taxon>
        <taxon>Fungi incertae sedis</taxon>
        <taxon>Mucoromycota</taxon>
        <taxon>Mucoromycotina</taxon>
        <taxon>Mucoromycetes</taxon>
        <taxon>Mucorales</taxon>
        <taxon>Cunninghamellaceae</taxon>
        <taxon>Absidia</taxon>
    </lineage>
</organism>
<dbReference type="EMBL" id="MCGE01000068">
    <property type="protein sequence ID" value="ORY97073.1"/>
    <property type="molecule type" value="Genomic_DNA"/>
</dbReference>
<comment type="caution">
    <text evidence="1">The sequence shown here is derived from an EMBL/GenBank/DDBJ whole genome shotgun (WGS) entry which is preliminary data.</text>
</comment>
<reference evidence="1 2" key="1">
    <citation type="submission" date="2016-07" db="EMBL/GenBank/DDBJ databases">
        <title>Pervasive Adenine N6-methylation of Active Genes in Fungi.</title>
        <authorList>
            <consortium name="DOE Joint Genome Institute"/>
            <person name="Mondo S.J."/>
            <person name="Dannebaum R.O."/>
            <person name="Kuo R.C."/>
            <person name="Labutti K."/>
            <person name="Haridas S."/>
            <person name="Kuo A."/>
            <person name="Salamov A."/>
            <person name="Ahrendt S.R."/>
            <person name="Lipzen A."/>
            <person name="Sullivan W."/>
            <person name="Andreopoulos W.B."/>
            <person name="Clum A."/>
            <person name="Lindquist E."/>
            <person name="Daum C."/>
            <person name="Ramamoorthy G.K."/>
            <person name="Gryganskyi A."/>
            <person name="Culley D."/>
            <person name="Magnuson J.K."/>
            <person name="James T.Y."/>
            <person name="O'Malley M.A."/>
            <person name="Stajich J.E."/>
            <person name="Spatafora J.W."/>
            <person name="Visel A."/>
            <person name="Grigoriev I.V."/>
        </authorList>
    </citation>
    <scope>NUCLEOTIDE SEQUENCE [LARGE SCALE GENOMIC DNA]</scope>
    <source>
        <strain evidence="1 2">NRRL 1336</strain>
    </source>
</reference>
<sequence length="554" mass="64938">MNNIYDRATYILAVPDLHLSYLKGVSKKNSDTIEGSSEYRVDICYLIEGDTYALAEVEEDFLNYIDVPKDPPALRQLLLHYTDYFAHSFMERKEHHYSYCPVRALDHICETTTRSRDHHHGQNVIKDSKEVIGELHQCHETICPLEFFVSSSDRETEIDLIRFDNSNWKSKILERSDRIQQSMEFLVDLVKDWSSRVWVISEFNIAKNKNNLKYWFTQLSLTYRDFMAYDHTKRELTFFKFNFHYSSLSGTIINTPYYYVNQDKSENTSVGSTTPNSIYKRFHYTLNHQLSKQTFLEMILSSKTSRNEDRFYSILPISEYAKEKAQVSRWKINSMVSVKLKLYEVMSTKDRLALFFWSANNNAVKKGVLPTFATSTLPLAFKTELLINIMTTISSNFDLGDPFSIMLLKDTNHSEISNDANDSDSDSDDDDSNRYYLRLKPKEYYVVNDDDYSEASIDLLKESIPLCKRLGIHDASTATLKIVSIPAFQKDGFDRVVSEYKLHLYFLILVGCFVKNKWIISCKHYQNYPHTESYLRWYKDDGEYKKPVKAFKIY</sequence>